<comment type="caution">
    <text evidence="4">The sequence shown here is derived from an EMBL/GenBank/DDBJ whole genome shotgun (WGS) entry which is preliminary data.</text>
</comment>
<feature type="binding site" evidence="2">
    <location>
        <position position="360"/>
    </location>
    <ligand>
        <name>Mn(2+)</name>
        <dbReference type="ChEBI" id="CHEBI:29035"/>
        <label>2</label>
    </ligand>
</feature>
<dbReference type="InterPro" id="IPR002933">
    <property type="entry name" value="Peptidase_M20"/>
</dbReference>
<keyword evidence="2" id="KW-0464">Manganese</keyword>
<dbReference type="InterPro" id="IPR017439">
    <property type="entry name" value="Amidohydrolase"/>
</dbReference>
<dbReference type="InterPro" id="IPR036264">
    <property type="entry name" value="Bact_exopeptidase_dim_dom"/>
</dbReference>
<keyword evidence="5" id="KW-1185">Reference proteome</keyword>
<sequence>MSHLQILQQREEEFTRLRRQIHQHPELGFEEQRTGDIIADLLQKWGYEVHRGLAKTGVVGTLKNGGGKKIIGLRADMDALPIHEENTHGWCSKIDGKFHGCGHDGHTTILLATAQRLAETRNFNGTLRVIFQPAEELLYGGRVMLDDGLFDLFPCDMIFGLHNMPKMKTGEFYFREGSTMASSDTIHIHIQGVGGHGAMPESGIDATLVACHITIALQSIVSRNVSPLDQAVVTVGCIQSGNAPNVVNGKALMKLTVRTLKPEVRELVCRRISEMAQAQANSFGATATIEHINGCPPLINGHEATRFAREVATELFGEEKVHTAPPLMGSEDFAFMLEANPNGNYCFVGNGDEPGACMVHNPLYDFNDEIIVPAAAYWCALTEKYLR</sequence>
<dbReference type="FunFam" id="3.30.70.360:FF:000001">
    <property type="entry name" value="N-acetyldiaminopimelate deacetylase"/>
    <property type="match status" value="1"/>
</dbReference>
<feature type="binding site" evidence="2">
    <location>
        <position position="101"/>
    </location>
    <ligand>
        <name>Mn(2+)</name>
        <dbReference type="ChEBI" id="CHEBI:29035"/>
        <label>2</label>
    </ligand>
</feature>
<protein>
    <submittedName>
        <fullName evidence="4">Amidohydrolase</fullName>
    </submittedName>
</protein>
<name>A0A3N4N837_9NEIS</name>
<dbReference type="InterPro" id="IPR011650">
    <property type="entry name" value="Peptidase_M20_dimer"/>
</dbReference>
<keyword evidence="1 4" id="KW-0378">Hydrolase</keyword>
<dbReference type="NCBIfam" id="TIGR01891">
    <property type="entry name" value="amidohydrolases"/>
    <property type="match status" value="1"/>
</dbReference>
<evidence type="ECO:0000313" key="4">
    <source>
        <dbReference type="EMBL" id="RPD89716.1"/>
    </source>
</evidence>
<accession>A0A3N4N837</accession>
<dbReference type="GO" id="GO:0046872">
    <property type="term" value="F:metal ion binding"/>
    <property type="evidence" value="ECO:0007669"/>
    <property type="project" value="UniProtKB-KW"/>
</dbReference>
<dbReference type="CDD" id="cd05666">
    <property type="entry name" value="M20_Acy1-like"/>
    <property type="match status" value="1"/>
</dbReference>
<feature type="binding site" evidence="2">
    <location>
        <position position="136"/>
    </location>
    <ligand>
        <name>Mn(2+)</name>
        <dbReference type="ChEBI" id="CHEBI:29035"/>
        <label>2</label>
    </ligand>
</feature>
<dbReference type="EMBL" id="RPFL01000005">
    <property type="protein sequence ID" value="RPD89716.1"/>
    <property type="molecule type" value="Genomic_DNA"/>
</dbReference>
<dbReference type="Pfam" id="PF07687">
    <property type="entry name" value="M20_dimer"/>
    <property type="match status" value="1"/>
</dbReference>
<evidence type="ECO:0000259" key="3">
    <source>
        <dbReference type="Pfam" id="PF07687"/>
    </source>
</evidence>
<gene>
    <name evidence="4" type="ORF">EGK74_02690</name>
</gene>
<comment type="cofactor">
    <cofactor evidence="2">
        <name>Mn(2+)</name>
        <dbReference type="ChEBI" id="CHEBI:29035"/>
    </cofactor>
    <text evidence="2">The Mn(2+) ion enhances activity.</text>
</comment>
<dbReference type="PIRSF" id="PIRSF005962">
    <property type="entry name" value="Pept_M20D_amidohydro"/>
    <property type="match status" value="1"/>
</dbReference>
<feature type="binding site" evidence="2">
    <location>
        <position position="103"/>
    </location>
    <ligand>
        <name>Mn(2+)</name>
        <dbReference type="ChEBI" id="CHEBI:29035"/>
        <label>2</label>
    </ligand>
</feature>
<dbReference type="OrthoDB" id="8875216at2"/>
<dbReference type="Gene3D" id="3.30.70.360">
    <property type="match status" value="1"/>
</dbReference>
<proteinExistence type="predicted"/>
<dbReference type="Gene3D" id="3.40.630.10">
    <property type="entry name" value="Zn peptidases"/>
    <property type="match status" value="1"/>
</dbReference>
<dbReference type="GO" id="GO:0019877">
    <property type="term" value="P:diaminopimelate biosynthetic process"/>
    <property type="evidence" value="ECO:0007669"/>
    <property type="project" value="UniProtKB-ARBA"/>
</dbReference>
<reference evidence="4 5" key="1">
    <citation type="submission" date="2018-11" db="EMBL/GenBank/DDBJ databases">
        <title>Neisseria weixii sp. nov. isolated from the rectal contents of plateau pika (Ochotona cruzoniae).</title>
        <authorList>
            <person name="Zhang G."/>
        </authorList>
    </citation>
    <scope>NUCLEOTIDE SEQUENCE [LARGE SCALE GENOMIC DNA]</scope>
    <source>
        <strain evidence="4 5">10009</strain>
    </source>
</reference>
<dbReference type="SUPFAM" id="SSF55031">
    <property type="entry name" value="Bacterial exopeptidase dimerisation domain"/>
    <property type="match status" value="1"/>
</dbReference>
<keyword evidence="2" id="KW-0479">Metal-binding</keyword>
<dbReference type="PANTHER" id="PTHR11014">
    <property type="entry name" value="PEPTIDASE M20 FAMILY MEMBER"/>
    <property type="match status" value="1"/>
</dbReference>
<organism evidence="4 5">
    <name type="scientific">Neisseria weixii</name>
    <dbReference type="NCBI Taxonomy" id="1853276"/>
    <lineage>
        <taxon>Bacteria</taxon>
        <taxon>Pseudomonadati</taxon>
        <taxon>Pseudomonadota</taxon>
        <taxon>Betaproteobacteria</taxon>
        <taxon>Neisseriales</taxon>
        <taxon>Neisseriaceae</taxon>
        <taxon>Neisseria</taxon>
    </lineage>
</organism>
<dbReference type="Proteomes" id="UP000272412">
    <property type="component" value="Unassembled WGS sequence"/>
</dbReference>
<dbReference type="Pfam" id="PF01546">
    <property type="entry name" value="Peptidase_M20"/>
    <property type="match status" value="1"/>
</dbReference>
<dbReference type="GO" id="GO:0050118">
    <property type="term" value="F:N-acetyldiaminopimelate deacetylase activity"/>
    <property type="evidence" value="ECO:0007669"/>
    <property type="project" value="UniProtKB-ARBA"/>
</dbReference>
<feature type="binding site" evidence="2">
    <location>
        <position position="162"/>
    </location>
    <ligand>
        <name>Mn(2+)</name>
        <dbReference type="ChEBI" id="CHEBI:29035"/>
        <label>2</label>
    </ligand>
</feature>
<evidence type="ECO:0000256" key="2">
    <source>
        <dbReference type="PIRSR" id="PIRSR005962-1"/>
    </source>
</evidence>
<dbReference type="AlphaFoldDB" id="A0A3N4N837"/>
<evidence type="ECO:0000256" key="1">
    <source>
        <dbReference type="ARBA" id="ARBA00022801"/>
    </source>
</evidence>
<dbReference type="RefSeq" id="WP_123803826.1">
    <property type="nucleotide sequence ID" value="NZ_RPFL01000005.1"/>
</dbReference>
<evidence type="ECO:0000313" key="5">
    <source>
        <dbReference type="Proteomes" id="UP000272412"/>
    </source>
</evidence>
<dbReference type="SUPFAM" id="SSF53187">
    <property type="entry name" value="Zn-dependent exopeptidases"/>
    <property type="match status" value="1"/>
</dbReference>
<dbReference type="PANTHER" id="PTHR11014:SF63">
    <property type="entry name" value="METALLOPEPTIDASE, PUTATIVE (AFU_ORTHOLOGUE AFUA_6G09600)-RELATED"/>
    <property type="match status" value="1"/>
</dbReference>
<feature type="domain" description="Peptidase M20 dimerisation" evidence="3">
    <location>
        <begin position="185"/>
        <end position="280"/>
    </location>
</feature>